<keyword evidence="1" id="KW-1003">Cell membrane</keyword>
<dbReference type="Proteomes" id="UP000461288">
    <property type="component" value="Unassembled WGS sequence"/>
</dbReference>
<sequence length="66" mass="7471">MPREIAVHGVYLPSLTLLFLITLVGGWLIDRVAARLGLYRLAWHPVLLRVCLFTCLYASLALATYR</sequence>
<reference evidence="7 11" key="3">
    <citation type="journal article" date="2020" name="Microbiol. Resour. Announc.">
        <title>Complete genome sequence of Pseudomonas otitidis strain MrB4, isolated from Lake Biwa in Japan.</title>
        <authorList>
            <person name="Miyazaki K."/>
            <person name="Hase E."/>
            <person name="Maruya T."/>
        </authorList>
    </citation>
    <scope>NUCLEOTIDE SEQUENCE [LARGE SCALE GENOMIC DNA]</scope>
    <source>
        <strain evidence="7 11">MrB4</strain>
    </source>
</reference>
<dbReference type="EMBL" id="AP022213">
    <property type="protein sequence ID" value="BBT16271.1"/>
    <property type="molecule type" value="Genomic_DNA"/>
</dbReference>
<evidence type="ECO:0000256" key="1">
    <source>
        <dbReference type="ARBA" id="ARBA00022475"/>
    </source>
</evidence>
<evidence type="ECO:0000313" key="8">
    <source>
        <dbReference type="EMBL" id="MDV3442961.1"/>
    </source>
</evidence>
<dbReference type="EMBL" id="AP022642">
    <property type="protein sequence ID" value="BCA29400.1"/>
    <property type="molecule type" value="Genomic_DNA"/>
</dbReference>
<evidence type="ECO:0000313" key="10">
    <source>
        <dbReference type="Proteomes" id="UP000461288"/>
    </source>
</evidence>
<name>A0A1I0SZM1_9GAMM</name>
<dbReference type="RefSeq" id="WP_044403687.1">
    <property type="nucleotide sequence ID" value="NZ_AP022213.1"/>
</dbReference>
<dbReference type="Proteomes" id="UP001273935">
    <property type="component" value="Unassembled WGS sequence"/>
</dbReference>
<gene>
    <name evidence="9" type="ORF">GO594_14620</name>
    <name evidence="7" type="ORF">PtoMrB4_33770</name>
    <name evidence="8" type="ORF">R0G64_26455</name>
    <name evidence="6" type="ORF">WP8S17C03_23200</name>
</gene>
<dbReference type="Proteomes" id="UP000515591">
    <property type="component" value="Chromosome"/>
</dbReference>
<evidence type="ECO:0000313" key="12">
    <source>
        <dbReference type="Proteomes" id="UP000515591"/>
    </source>
</evidence>
<keyword evidence="2 5" id="KW-0812">Transmembrane</keyword>
<dbReference type="EMBL" id="WTFN01000032">
    <property type="protein sequence ID" value="MWK57213.1"/>
    <property type="molecule type" value="Genomic_DNA"/>
</dbReference>
<dbReference type="Proteomes" id="UP000501237">
    <property type="component" value="Chromosome"/>
</dbReference>
<evidence type="ECO:0000256" key="4">
    <source>
        <dbReference type="ARBA" id="ARBA00023136"/>
    </source>
</evidence>
<dbReference type="GeneID" id="57398594"/>
<dbReference type="InterPro" id="IPR012451">
    <property type="entry name" value="DUF1656"/>
</dbReference>
<dbReference type="KEGG" id="poj:PtoMrB4_33770"/>
<reference evidence="6 12" key="1">
    <citation type="submission" date="2019-12" db="EMBL/GenBank/DDBJ databases">
        <title>complete genome sequences of Pseudomonas otitidis str. WP8-S17-CRE-03 isolated from wastewater treatment plant effluent.</title>
        <authorList>
            <person name="Sekizuka T."/>
            <person name="Itokawa K."/>
            <person name="Yatsu K."/>
            <person name="Inamine Y."/>
            <person name="Kuroda M."/>
        </authorList>
    </citation>
    <scope>NUCLEOTIDE SEQUENCE [LARGE SCALE GENOMIC DNA]</scope>
    <source>
        <strain evidence="6 12">WP8-S17-CRE-03</strain>
    </source>
</reference>
<keyword evidence="4 5" id="KW-0472">Membrane</keyword>
<organism evidence="9 10">
    <name type="scientific">Metapseudomonas otitidis</name>
    <dbReference type="NCBI Taxonomy" id="319939"/>
    <lineage>
        <taxon>Bacteria</taxon>
        <taxon>Pseudomonadati</taxon>
        <taxon>Pseudomonadota</taxon>
        <taxon>Gammaproteobacteria</taxon>
        <taxon>Pseudomonadales</taxon>
        <taxon>Pseudomonadaceae</taxon>
        <taxon>Metapseudomonas</taxon>
    </lineage>
</organism>
<feature type="transmembrane region" description="Helical" evidence="5">
    <location>
        <begin position="41"/>
        <end position="65"/>
    </location>
</feature>
<dbReference type="AlphaFoldDB" id="A0A1I0SZM1"/>
<evidence type="ECO:0000313" key="11">
    <source>
        <dbReference type="Proteomes" id="UP000501237"/>
    </source>
</evidence>
<dbReference type="Pfam" id="PF07869">
    <property type="entry name" value="DUF1656"/>
    <property type="match status" value="1"/>
</dbReference>
<reference evidence="9 10" key="2">
    <citation type="submission" date="2019-12" db="EMBL/GenBank/DDBJ databases">
        <title>Draft genome sequence of Pseudomonas otitidis recovered from a chicken carcass.</title>
        <authorList>
            <person name="Vieira T.R."/>
            <person name="Oliviera E.F.C."/>
            <person name="Silva N.M.V."/>
            <person name="Sambrano G.E."/>
            <person name="Cibulski S.P."/>
            <person name="Cardoso M.R.I."/>
        </authorList>
    </citation>
    <scope>NUCLEOTIDE SEQUENCE [LARGE SCALE GENOMIC DNA]</scope>
    <source>
        <strain evidence="9 10">25_K</strain>
    </source>
</reference>
<evidence type="ECO:0000313" key="6">
    <source>
        <dbReference type="EMBL" id="BBT16271.1"/>
    </source>
</evidence>
<proteinExistence type="predicted"/>
<evidence type="ECO:0000313" key="7">
    <source>
        <dbReference type="EMBL" id="BCA29400.1"/>
    </source>
</evidence>
<evidence type="ECO:0000256" key="2">
    <source>
        <dbReference type="ARBA" id="ARBA00022692"/>
    </source>
</evidence>
<dbReference type="STRING" id="319939.SAMN05216263_102236"/>
<accession>A0A1I0SZM1</accession>
<evidence type="ECO:0000313" key="9">
    <source>
        <dbReference type="EMBL" id="MWK57213.1"/>
    </source>
</evidence>
<dbReference type="EMBL" id="JAWJUL010000149">
    <property type="protein sequence ID" value="MDV3442961.1"/>
    <property type="molecule type" value="Genomic_DNA"/>
</dbReference>
<evidence type="ECO:0000256" key="3">
    <source>
        <dbReference type="ARBA" id="ARBA00022989"/>
    </source>
</evidence>
<protein>
    <submittedName>
        <fullName evidence="9">DUF1656 domain-containing protein</fullName>
    </submittedName>
</protein>
<evidence type="ECO:0000256" key="5">
    <source>
        <dbReference type="SAM" id="Phobius"/>
    </source>
</evidence>
<feature type="transmembrane region" description="Helical" evidence="5">
    <location>
        <begin position="6"/>
        <end position="29"/>
    </location>
</feature>
<keyword evidence="3 5" id="KW-1133">Transmembrane helix</keyword>
<reference evidence="8 13" key="4">
    <citation type="submission" date="2023-10" db="EMBL/GenBank/DDBJ databases">
        <title>Pseudomonas otitidis isolated from a paediatric patient with cystic fibrosis in Chile.</title>
        <authorList>
            <person name="Amsteins-Romero L."/>
            <person name="Opazo-Capurro A."/>
            <person name="Matus-Kohler M."/>
            <person name="Gonzalez-Rocha G."/>
        </authorList>
    </citation>
    <scope>NUCLEOTIDE SEQUENCE [LARGE SCALE GENOMIC DNA]</scope>
    <source>
        <strain evidence="8 13">P-714</strain>
    </source>
</reference>
<evidence type="ECO:0000313" key="13">
    <source>
        <dbReference type="Proteomes" id="UP001273935"/>
    </source>
</evidence>
<keyword evidence="13" id="KW-1185">Reference proteome</keyword>